<evidence type="ECO:0000313" key="1">
    <source>
        <dbReference type="EMBL" id="SPD73846.1"/>
    </source>
</evidence>
<gene>
    <name evidence="1" type="ORF">PITCH_A2010001</name>
</gene>
<reference evidence="1" key="1">
    <citation type="submission" date="2018-01" db="EMBL/GenBank/DDBJ databases">
        <authorList>
            <person name="Regsiter A."/>
            <person name="William W."/>
        </authorList>
    </citation>
    <scope>NUCLEOTIDE SEQUENCE</scope>
    <source>
        <strain evidence="1">TRIP AH-1</strain>
    </source>
</reference>
<evidence type="ECO:0008006" key="2">
    <source>
        <dbReference type="Google" id="ProtNLM"/>
    </source>
</evidence>
<proteinExistence type="predicted"/>
<accession>A0A445MWI1</accession>
<dbReference type="EMBL" id="OJIN01000115">
    <property type="protein sequence ID" value="SPD73846.1"/>
    <property type="molecule type" value="Genomic_DNA"/>
</dbReference>
<name>A0A445MWI1_9BACT</name>
<sequence length="74" mass="8348">MVFIPRGMRYEDAYMKAHPFDKMVEGMLQSEMIAETTALMRKAIDNGVYLNVIINNRAGGNAPLIAREIVKQFG</sequence>
<organism evidence="1">
    <name type="scientific">uncultured Desulfobacterium sp</name>
    <dbReference type="NCBI Taxonomy" id="201089"/>
    <lineage>
        <taxon>Bacteria</taxon>
        <taxon>Pseudomonadati</taxon>
        <taxon>Thermodesulfobacteriota</taxon>
        <taxon>Desulfobacteria</taxon>
        <taxon>Desulfobacterales</taxon>
        <taxon>Desulfobacteriaceae</taxon>
        <taxon>Desulfobacterium</taxon>
        <taxon>environmental samples</taxon>
    </lineage>
</organism>
<dbReference type="AlphaFoldDB" id="A0A445MWI1"/>
<protein>
    <recommendedName>
        <fullName evidence="2">DUF72 domain-containing protein</fullName>
    </recommendedName>
</protein>